<dbReference type="InterPro" id="IPR005302">
    <property type="entry name" value="MoCF_Sase_C"/>
</dbReference>
<dbReference type="PROSITE" id="PS51340">
    <property type="entry name" value="MOSC"/>
    <property type="match status" value="1"/>
</dbReference>
<dbReference type="SUPFAM" id="SSF141673">
    <property type="entry name" value="MOSC N-terminal domain-like"/>
    <property type="match status" value="1"/>
</dbReference>
<comment type="caution">
    <text evidence="2">The sequence shown here is derived from an EMBL/GenBank/DDBJ whole genome shotgun (WGS) entry which is preliminary data.</text>
</comment>
<protein>
    <recommendedName>
        <fullName evidence="1">MOSC domain-containing protein</fullName>
    </recommendedName>
</protein>
<dbReference type="Pfam" id="PF03473">
    <property type="entry name" value="MOSC"/>
    <property type="match status" value="1"/>
</dbReference>
<dbReference type="Proteomes" id="UP000291591">
    <property type="component" value="Unassembled WGS sequence"/>
</dbReference>
<dbReference type="RefSeq" id="WP_130289627.1">
    <property type="nucleotide sequence ID" value="NZ_SHKL01000001.1"/>
</dbReference>
<feature type="domain" description="MOSC" evidence="1">
    <location>
        <begin position="146"/>
        <end position="297"/>
    </location>
</feature>
<name>A0A4V2FQK8_PSEST</name>
<dbReference type="AlphaFoldDB" id="A0A4V2FQK8"/>
<dbReference type="GO" id="GO:0030170">
    <property type="term" value="F:pyridoxal phosphate binding"/>
    <property type="evidence" value="ECO:0007669"/>
    <property type="project" value="InterPro"/>
</dbReference>
<dbReference type="EMBL" id="SHKL01000001">
    <property type="protein sequence ID" value="RZT85110.1"/>
    <property type="molecule type" value="Genomic_DNA"/>
</dbReference>
<sequence length="305" mass="32866">MTVVALFRYPVKSMLGESIPRATITERGLLGDRAYAILDTETGIIASAKVPKRWKDLLSFSARFVAEPVVGDAAPPVEITFPDGSTLRSDDEGIDKALSTALGRDVTLISVPPEGSYFEELWPDIEGLTPQQLAPRQLIEDTTIRHEDSGEVISKFDISAFGAPGTFFDLSSLHVLTESTLDRLQELSPDATYDARRYRPNIVLRGDDAGFVENDWPGSSSTIGDTARIAFSFATMRCVMTTLGQGDLSDDPDTLRGIAKNNRIEIPQIGGTWACAGVYAEIAEPGDIAVGDPHTTPVPDPVPAG</sequence>
<dbReference type="GO" id="GO:0003824">
    <property type="term" value="F:catalytic activity"/>
    <property type="evidence" value="ECO:0007669"/>
    <property type="project" value="InterPro"/>
</dbReference>
<dbReference type="OrthoDB" id="9793178at2"/>
<dbReference type="InterPro" id="IPR011037">
    <property type="entry name" value="Pyrv_Knase-like_insert_dom_sf"/>
</dbReference>
<keyword evidence="3" id="KW-1185">Reference proteome</keyword>
<gene>
    <name evidence="2" type="ORF">EV383_1974</name>
</gene>
<evidence type="ECO:0000313" key="2">
    <source>
        <dbReference type="EMBL" id="RZT85110.1"/>
    </source>
</evidence>
<dbReference type="Pfam" id="PF03476">
    <property type="entry name" value="MOSC_N"/>
    <property type="match status" value="1"/>
</dbReference>
<evidence type="ECO:0000313" key="3">
    <source>
        <dbReference type="Proteomes" id="UP000291591"/>
    </source>
</evidence>
<dbReference type="InterPro" id="IPR005303">
    <property type="entry name" value="MOCOS_middle"/>
</dbReference>
<dbReference type="SUPFAM" id="SSF50800">
    <property type="entry name" value="PK beta-barrel domain-like"/>
    <property type="match status" value="1"/>
</dbReference>
<proteinExistence type="predicted"/>
<dbReference type="GO" id="GO:0030151">
    <property type="term" value="F:molybdenum ion binding"/>
    <property type="evidence" value="ECO:0007669"/>
    <property type="project" value="InterPro"/>
</dbReference>
<accession>A0A4V2FQK8</accession>
<evidence type="ECO:0000259" key="1">
    <source>
        <dbReference type="PROSITE" id="PS51340"/>
    </source>
</evidence>
<reference evidence="2 3" key="1">
    <citation type="submission" date="2019-02" db="EMBL/GenBank/DDBJ databases">
        <title>Sequencing the genomes of 1000 actinobacteria strains.</title>
        <authorList>
            <person name="Klenk H.-P."/>
        </authorList>
    </citation>
    <scope>NUCLEOTIDE SEQUENCE [LARGE SCALE GENOMIC DNA]</scope>
    <source>
        <strain evidence="2 3">DSM 45779</strain>
    </source>
</reference>
<organism evidence="2 3">
    <name type="scientific">Pseudonocardia sediminis</name>
    <dbReference type="NCBI Taxonomy" id="1397368"/>
    <lineage>
        <taxon>Bacteria</taxon>
        <taxon>Bacillati</taxon>
        <taxon>Actinomycetota</taxon>
        <taxon>Actinomycetes</taxon>
        <taxon>Pseudonocardiales</taxon>
        <taxon>Pseudonocardiaceae</taxon>
        <taxon>Pseudonocardia</taxon>
    </lineage>
</organism>